<evidence type="ECO:0000313" key="7">
    <source>
        <dbReference type="Proteomes" id="UP000319257"/>
    </source>
</evidence>
<dbReference type="EMBL" id="SKBQ01000003">
    <property type="protein sequence ID" value="TPX12589.1"/>
    <property type="molecule type" value="Genomic_DNA"/>
</dbReference>
<dbReference type="STRING" id="1093900.A0A507B5F8"/>
<dbReference type="RefSeq" id="XP_030994300.1">
    <property type="nucleotide sequence ID" value="XM_031142431.1"/>
</dbReference>
<name>A0A507B5F8_9PEZI</name>
<protein>
    <recommendedName>
        <fullName evidence="5">Methyltransferase domain-containing protein</fullName>
    </recommendedName>
</protein>
<gene>
    <name evidence="6" type="ORF">E0L32_000766</name>
</gene>
<dbReference type="GeneID" id="41968213"/>
<reference evidence="6 7" key="1">
    <citation type="submission" date="2019-06" db="EMBL/GenBank/DDBJ databases">
        <title>Draft genome sequence of the filamentous fungus Phialemoniopsis curvata isolated from diesel fuel.</title>
        <authorList>
            <person name="Varaljay V.A."/>
            <person name="Lyon W.J."/>
            <person name="Crouch A.L."/>
            <person name="Drake C.E."/>
            <person name="Hollomon J.M."/>
            <person name="Nadeau L.J."/>
            <person name="Nunn H.S."/>
            <person name="Stevenson B.S."/>
            <person name="Bojanowski C.L."/>
            <person name="Crookes-Goodson W.J."/>
        </authorList>
    </citation>
    <scope>NUCLEOTIDE SEQUENCE [LARGE SCALE GENOMIC DNA]</scope>
    <source>
        <strain evidence="6 7">D216</strain>
    </source>
</reference>
<dbReference type="AlphaFoldDB" id="A0A507B5F8"/>
<accession>A0A507B5F8</accession>
<dbReference type="InterPro" id="IPR029063">
    <property type="entry name" value="SAM-dependent_MTases_sf"/>
</dbReference>
<dbReference type="PANTHER" id="PTHR35897">
    <property type="entry name" value="METHYLTRANSFERASE AUSD"/>
    <property type="match status" value="1"/>
</dbReference>
<keyword evidence="7" id="KW-1185">Reference proteome</keyword>
<evidence type="ECO:0000256" key="2">
    <source>
        <dbReference type="ARBA" id="ARBA00022679"/>
    </source>
</evidence>
<keyword evidence="3" id="KW-0949">S-adenosyl-L-methionine</keyword>
<proteinExistence type="inferred from homology"/>
<evidence type="ECO:0000256" key="1">
    <source>
        <dbReference type="ARBA" id="ARBA00005179"/>
    </source>
</evidence>
<comment type="pathway">
    <text evidence="1">Secondary metabolite biosynthesis.</text>
</comment>
<dbReference type="Gene3D" id="3.40.50.150">
    <property type="entry name" value="Vaccinia Virus protein VP39"/>
    <property type="match status" value="1"/>
</dbReference>
<evidence type="ECO:0000256" key="4">
    <source>
        <dbReference type="ARBA" id="ARBA00038314"/>
    </source>
</evidence>
<dbReference type="Pfam" id="PF13649">
    <property type="entry name" value="Methyltransf_25"/>
    <property type="match status" value="1"/>
</dbReference>
<comment type="similarity">
    <text evidence="4">Belongs to the class I-like SAM-binding methyltransferase superfamily.</text>
</comment>
<dbReference type="InParanoid" id="A0A507B5F8"/>
<evidence type="ECO:0000256" key="3">
    <source>
        <dbReference type="ARBA" id="ARBA00022691"/>
    </source>
</evidence>
<dbReference type="GO" id="GO:0016740">
    <property type="term" value="F:transferase activity"/>
    <property type="evidence" value="ECO:0007669"/>
    <property type="project" value="UniProtKB-KW"/>
</dbReference>
<evidence type="ECO:0000259" key="5">
    <source>
        <dbReference type="Pfam" id="PF13649"/>
    </source>
</evidence>
<dbReference type="OrthoDB" id="2094832at2759"/>
<dbReference type="InterPro" id="IPR051654">
    <property type="entry name" value="Meroterpenoid_MTases"/>
</dbReference>
<dbReference type="SUPFAM" id="SSF53335">
    <property type="entry name" value="S-adenosyl-L-methionine-dependent methyltransferases"/>
    <property type="match status" value="1"/>
</dbReference>
<dbReference type="PANTHER" id="PTHR35897:SF1">
    <property type="entry name" value="METHYLTRANSFERASE AUSD"/>
    <property type="match status" value="1"/>
</dbReference>
<feature type="domain" description="Methyltransferase" evidence="5">
    <location>
        <begin position="94"/>
        <end position="194"/>
    </location>
</feature>
<keyword evidence="2" id="KW-0808">Transferase</keyword>
<evidence type="ECO:0000313" key="6">
    <source>
        <dbReference type="EMBL" id="TPX12589.1"/>
    </source>
</evidence>
<sequence length="271" mass="31249">MTEVDRADYEEWRYQESLPDERNQLEHAFRLLETYSGIPHDEVEEHVRVLRDKAWAVFPYPCIGRWRFLNIYLASTPYYPEILQTLKGESGVFIDVGCCFGQVLRQLVVDGVPSPKLVGIDLRPEFFELGYELFRDQDRPPAKFVAADLLSGEGGDELNGTASIVHAASVFHLFGWEDQVKLGVRVTKLFRPEGEAVVFGRQVGNYEPKELEEHTSLGLKRYFHNPETWQKLWDEVGNLTGSKWKVDATMIDWVLGTKMNRPGIRFAVRRQ</sequence>
<organism evidence="6 7">
    <name type="scientific">Thyridium curvatum</name>
    <dbReference type="NCBI Taxonomy" id="1093900"/>
    <lineage>
        <taxon>Eukaryota</taxon>
        <taxon>Fungi</taxon>
        <taxon>Dikarya</taxon>
        <taxon>Ascomycota</taxon>
        <taxon>Pezizomycotina</taxon>
        <taxon>Sordariomycetes</taxon>
        <taxon>Sordariomycetidae</taxon>
        <taxon>Thyridiales</taxon>
        <taxon>Thyridiaceae</taxon>
        <taxon>Thyridium</taxon>
    </lineage>
</organism>
<dbReference type="InterPro" id="IPR041698">
    <property type="entry name" value="Methyltransf_25"/>
</dbReference>
<dbReference type="Proteomes" id="UP000319257">
    <property type="component" value="Unassembled WGS sequence"/>
</dbReference>
<comment type="caution">
    <text evidence="6">The sequence shown here is derived from an EMBL/GenBank/DDBJ whole genome shotgun (WGS) entry which is preliminary data.</text>
</comment>